<reference evidence="1" key="1">
    <citation type="submission" date="2023-11" db="EMBL/GenBank/DDBJ databases">
        <authorList>
            <person name="Poullet M."/>
        </authorList>
    </citation>
    <scope>NUCLEOTIDE SEQUENCE</scope>
    <source>
        <strain evidence="1">E1834</strain>
    </source>
</reference>
<dbReference type="EMBL" id="CAVMJV010000114">
    <property type="protein sequence ID" value="CAK5103212.1"/>
    <property type="molecule type" value="Genomic_DNA"/>
</dbReference>
<organism evidence="1 2">
    <name type="scientific">Meloidogyne enterolobii</name>
    <name type="common">Root-knot nematode worm</name>
    <name type="synonym">Meloidogyne mayaguensis</name>
    <dbReference type="NCBI Taxonomy" id="390850"/>
    <lineage>
        <taxon>Eukaryota</taxon>
        <taxon>Metazoa</taxon>
        <taxon>Ecdysozoa</taxon>
        <taxon>Nematoda</taxon>
        <taxon>Chromadorea</taxon>
        <taxon>Rhabditida</taxon>
        <taxon>Tylenchina</taxon>
        <taxon>Tylenchomorpha</taxon>
        <taxon>Tylenchoidea</taxon>
        <taxon>Meloidogynidae</taxon>
        <taxon>Meloidogyninae</taxon>
        <taxon>Meloidogyne</taxon>
    </lineage>
</organism>
<sequence length="362" mass="42921">MYSRNAFLHRFIYSCKINYRNIHNDQLLSSSEQFENFVPRQRFELPVKFDRKDWYPKHMHIQMKVMEGKLRTVDLILEVHDSRVALSGRNSNFAQKLFSVRPHILVMNKKDLIDQERYREQIEKHYNYQGVENIFWTDCTKRVDSQWDALREKMLELLQKELRFNRTVKTEYQVMVIGIPNVGKSSLINAFRKNNLGYEKAHAEGPFPGVTTRVQNRVRIWQATTQKVNTQEVKCPKGQGFIVIRWKKGHKTELSDEANGNRQTHKDFSYLNQLKMEEPVDDIRQALIQCCKAFNLRVKSSVFQTTETNKDLWDVFGASTHFLKLFRNGHFNDNFLDRDLLGFHDSRTCLSSSRNTKKMKKM</sequence>
<keyword evidence="2" id="KW-1185">Reference proteome</keyword>
<name>A0ACB1ASF3_MELEN</name>
<protein>
    <submittedName>
        <fullName evidence="1">Uncharacterized protein</fullName>
    </submittedName>
</protein>
<dbReference type="Proteomes" id="UP001497535">
    <property type="component" value="Unassembled WGS sequence"/>
</dbReference>
<evidence type="ECO:0000313" key="1">
    <source>
        <dbReference type="EMBL" id="CAK5103212.1"/>
    </source>
</evidence>
<comment type="caution">
    <text evidence="1">The sequence shown here is derived from an EMBL/GenBank/DDBJ whole genome shotgun (WGS) entry which is preliminary data.</text>
</comment>
<gene>
    <name evidence="1" type="ORF">MENTE1834_LOCUS42706</name>
</gene>
<proteinExistence type="predicted"/>
<accession>A0ACB1ASF3</accession>
<evidence type="ECO:0000313" key="2">
    <source>
        <dbReference type="Proteomes" id="UP001497535"/>
    </source>
</evidence>